<organism evidence="2 3">
    <name type="scientific">Acanthamoeba castellanii (strain ATCC 30010 / Neff)</name>
    <dbReference type="NCBI Taxonomy" id="1257118"/>
    <lineage>
        <taxon>Eukaryota</taxon>
        <taxon>Amoebozoa</taxon>
        <taxon>Discosea</taxon>
        <taxon>Longamoebia</taxon>
        <taxon>Centramoebida</taxon>
        <taxon>Acanthamoebidae</taxon>
        <taxon>Acanthamoeba</taxon>
    </lineage>
</organism>
<evidence type="ECO:0000313" key="3">
    <source>
        <dbReference type="Proteomes" id="UP000011083"/>
    </source>
</evidence>
<proteinExistence type="predicted"/>
<reference evidence="2 3" key="1">
    <citation type="journal article" date="2013" name="Genome Biol.">
        <title>Genome of Acanthamoeba castellanii highlights extensive lateral gene transfer and early evolution of tyrosine kinase signaling.</title>
        <authorList>
            <person name="Clarke M."/>
            <person name="Lohan A.J."/>
            <person name="Liu B."/>
            <person name="Lagkouvardos I."/>
            <person name="Roy S."/>
            <person name="Zafar N."/>
            <person name="Bertelli C."/>
            <person name="Schilde C."/>
            <person name="Kianianmomeni A."/>
            <person name="Burglin T.R."/>
            <person name="Frech C."/>
            <person name="Turcotte B."/>
            <person name="Kopec K.O."/>
            <person name="Synnott J.M."/>
            <person name="Choo C."/>
            <person name="Paponov I."/>
            <person name="Finkler A."/>
            <person name="Soon Heng Tan C."/>
            <person name="Hutchins A.P."/>
            <person name="Weinmeier T."/>
            <person name="Rattei T."/>
            <person name="Chu J.S."/>
            <person name="Gimenez G."/>
            <person name="Irimia M."/>
            <person name="Rigden D.J."/>
            <person name="Fitzpatrick D.A."/>
            <person name="Lorenzo-Morales J."/>
            <person name="Bateman A."/>
            <person name="Chiu C.H."/>
            <person name="Tang P."/>
            <person name="Hegemann P."/>
            <person name="Fromm H."/>
            <person name="Raoult D."/>
            <person name="Greub G."/>
            <person name="Miranda-Saavedra D."/>
            <person name="Chen N."/>
            <person name="Nash P."/>
            <person name="Ginger M.L."/>
            <person name="Horn M."/>
            <person name="Schaap P."/>
            <person name="Caler L."/>
            <person name="Loftus B."/>
        </authorList>
    </citation>
    <scope>NUCLEOTIDE SEQUENCE [LARGE SCALE GENOMIC DNA]</scope>
    <source>
        <strain evidence="2 3">Neff</strain>
    </source>
</reference>
<feature type="compositionally biased region" description="Basic residues" evidence="1">
    <location>
        <begin position="230"/>
        <end position="239"/>
    </location>
</feature>
<dbReference type="RefSeq" id="XP_004355056.1">
    <property type="nucleotide sequence ID" value="XM_004355004.1"/>
</dbReference>
<evidence type="ECO:0000313" key="2">
    <source>
        <dbReference type="EMBL" id="ELR24482.1"/>
    </source>
</evidence>
<keyword evidence="3" id="KW-1185">Reference proteome</keyword>
<feature type="compositionally biased region" description="Acidic residues" evidence="1">
    <location>
        <begin position="200"/>
        <end position="224"/>
    </location>
</feature>
<feature type="region of interest" description="Disordered" evidence="1">
    <location>
        <begin position="194"/>
        <end position="239"/>
    </location>
</feature>
<sequence>MPVHAGSPTTLSRKELLQVIETMEARSIDDEEERRAVSSRLSMWCGRPGFFFDCFLPRFREQFRGTAHGEAEAKLIENTFDEALNKLLDPASVAVTAARSSTSSTTATASMAVISSDMARLVEAGLAIGKSVGVVAEPLVRSFLDSVAHKLDAYAGCDKYIASEDQAGQGLLPVTIQSQGTAAKLSAALQFDGAIRSTTDNDDEDEDEDEDDDGDDDDDNDEQGEEAKGTFHKHHKLTG</sequence>
<dbReference type="AlphaFoldDB" id="L8HGY4"/>
<dbReference type="VEuPathDB" id="AmoebaDB:ACA1_006160"/>
<name>L8HGY4_ACACF</name>
<dbReference type="Proteomes" id="UP000011083">
    <property type="component" value="Unassembled WGS sequence"/>
</dbReference>
<dbReference type="GeneID" id="14925507"/>
<dbReference type="EMBL" id="KB007817">
    <property type="protein sequence ID" value="ELR24482.1"/>
    <property type="molecule type" value="Genomic_DNA"/>
</dbReference>
<gene>
    <name evidence="2" type="ORF">ACA1_006160</name>
</gene>
<accession>L8HGY4</accession>
<dbReference type="KEGG" id="acan:ACA1_006160"/>
<evidence type="ECO:0000256" key="1">
    <source>
        <dbReference type="SAM" id="MobiDB-lite"/>
    </source>
</evidence>
<protein>
    <submittedName>
        <fullName evidence="2">Uncharacterized protein</fullName>
    </submittedName>
</protein>